<gene>
    <name evidence="2" type="ORF">O2U02_06910</name>
</gene>
<name>A0ABD7YTM4_9LACO</name>
<feature type="region of interest" description="Disordered" evidence="1">
    <location>
        <begin position="107"/>
        <end position="133"/>
    </location>
</feature>
<protein>
    <submittedName>
        <fullName evidence="2">DUF6096 family protein</fullName>
    </submittedName>
</protein>
<organism evidence="2 3">
    <name type="scientific">Ligilactobacillus salivarius</name>
    <dbReference type="NCBI Taxonomy" id="1624"/>
    <lineage>
        <taxon>Bacteria</taxon>
        <taxon>Bacillati</taxon>
        <taxon>Bacillota</taxon>
        <taxon>Bacilli</taxon>
        <taxon>Lactobacillales</taxon>
        <taxon>Lactobacillaceae</taxon>
        <taxon>Ligilactobacillus</taxon>
    </lineage>
</organism>
<reference evidence="2 3" key="1">
    <citation type="submission" date="2022-12" db="EMBL/GenBank/DDBJ databases">
        <title>Assessment of beneficial effects and identification of host adaptation-associated genes of Ligilactobacillus salivarius isolated from Meles meles.</title>
        <authorList>
            <person name="Wang Y."/>
        </authorList>
    </citation>
    <scope>NUCLEOTIDE SEQUENCE [LARGE SCALE GENOMIC DNA]</scope>
    <source>
        <strain evidence="2 3">S35</strain>
    </source>
</reference>
<dbReference type="EMBL" id="CP114509">
    <property type="protein sequence ID" value="WHS17206.1"/>
    <property type="molecule type" value="Genomic_DNA"/>
</dbReference>
<sequence>MATALKKGKQFKLGDLNLDLRLTGKSVVSIEKRLGKSIMNLFIDGRGGDRMPPVNEVLIILQGANQTHGVSDKDIITNFDKYFDNGGDTLSLFNVVMELLEESGFFGKKDKDTKTNSESETLDATTTEEETTL</sequence>
<accession>A0ABD7YTM4</accession>
<dbReference type="RefSeq" id="WP_283473459.1">
    <property type="nucleotide sequence ID" value="NZ_CP114501.1"/>
</dbReference>
<evidence type="ECO:0000313" key="3">
    <source>
        <dbReference type="Proteomes" id="UP001224533"/>
    </source>
</evidence>
<dbReference type="GeneID" id="89465178"/>
<dbReference type="AlphaFoldDB" id="A0ABD7YTM4"/>
<proteinExistence type="predicted"/>
<evidence type="ECO:0000313" key="2">
    <source>
        <dbReference type="EMBL" id="WHS17206.1"/>
    </source>
</evidence>
<dbReference type="InterPro" id="IPR046078">
    <property type="entry name" value="DUF6096"/>
</dbReference>
<dbReference type="Proteomes" id="UP001224533">
    <property type="component" value="Chromosome"/>
</dbReference>
<feature type="compositionally biased region" description="Basic and acidic residues" evidence="1">
    <location>
        <begin position="107"/>
        <end position="117"/>
    </location>
</feature>
<evidence type="ECO:0000256" key="1">
    <source>
        <dbReference type="SAM" id="MobiDB-lite"/>
    </source>
</evidence>
<dbReference type="Pfam" id="PF19591">
    <property type="entry name" value="DUF6096"/>
    <property type="match status" value="1"/>
</dbReference>